<dbReference type="Proteomes" id="UP000605427">
    <property type="component" value="Unassembled WGS sequence"/>
</dbReference>
<feature type="transmembrane region" description="Helical" evidence="1">
    <location>
        <begin position="28"/>
        <end position="50"/>
    </location>
</feature>
<evidence type="ECO:0008006" key="4">
    <source>
        <dbReference type="Google" id="ProtNLM"/>
    </source>
</evidence>
<feature type="transmembrane region" description="Helical" evidence="1">
    <location>
        <begin position="92"/>
        <end position="111"/>
    </location>
</feature>
<keyword evidence="3" id="KW-1185">Reference proteome</keyword>
<evidence type="ECO:0000313" key="3">
    <source>
        <dbReference type="Proteomes" id="UP000605427"/>
    </source>
</evidence>
<evidence type="ECO:0000256" key="1">
    <source>
        <dbReference type="SAM" id="Phobius"/>
    </source>
</evidence>
<dbReference type="PANTHER" id="PTHR36974">
    <property type="entry name" value="MEMBRANE PROTEIN-RELATED"/>
    <property type="match status" value="1"/>
</dbReference>
<keyword evidence="1" id="KW-0812">Transmembrane</keyword>
<dbReference type="PANTHER" id="PTHR36974:SF1">
    <property type="entry name" value="DOXX FAMILY MEMBRANE PROTEIN"/>
    <property type="match status" value="1"/>
</dbReference>
<name>A0ABQ2A5P6_9BACL</name>
<feature type="transmembrane region" description="Helical" evidence="1">
    <location>
        <begin position="123"/>
        <end position="145"/>
    </location>
</feature>
<gene>
    <name evidence="2" type="ORF">GCM10007362_40990</name>
</gene>
<dbReference type="EMBL" id="BMDD01000005">
    <property type="protein sequence ID" value="GGH84879.1"/>
    <property type="molecule type" value="Genomic_DNA"/>
</dbReference>
<accession>A0ABQ2A5P6</accession>
<reference evidence="3" key="1">
    <citation type="journal article" date="2019" name="Int. J. Syst. Evol. Microbiol.">
        <title>The Global Catalogue of Microorganisms (GCM) 10K type strain sequencing project: providing services to taxonomists for standard genome sequencing and annotation.</title>
        <authorList>
            <consortium name="The Broad Institute Genomics Platform"/>
            <consortium name="The Broad Institute Genome Sequencing Center for Infectious Disease"/>
            <person name="Wu L."/>
            <person name="Ma J."/>
        </authorList>
    </citation>
    <scope>NUCLEOTIDE SEQUENCE [LARGE SCALE GENOMIC DNA]</scope>
    <source>
        <strain evidence="3">CCM 8702</strain>
    </source>
</reference>
<sequence length="146" mass="14998">MIPFYALIGSFLLFKTFGLIGISHFEGWQTSLQASVAVMFALGASAHWGAKRADLIRMVPPFFPKPAAIVTITGLLEIAGAIGLLFPATAAAASAGLALLLLAMFPANVFAARKKMTVGGRAVPGLAARALLQAVFIAAAVAAGMV</sequence>
<protein>
    <recommendedName>
        <fullName evidence="4">DoxX family membrane protein</fullName>
    </recommendedName>
</protein>
<dbReference type="RefSeq" id="WP_172241607.1">
    <property type="nucleotide sequence ID" value="NZ_BMDD01000005.1"/>
</dbReference>
<organism evidence="2 3">
    <name type="scientific">Saccharibacillus endophyticus</name>
    <dbReference type="NCBI Taxonomy" id="2060666"/>
    <lineage>
        <taxon>Bacteria</taxon>
        <taxon>Bacillati</taxon>
        <taxon>Bacillota</taxon>
        <taxon>Bacilli</taxon>
        <taxon>Bacillales</taxon>
        <taxon>Paenibacillaceae</taxon>
        <taxon>Saccharibacillus</taxon>
    </lineage>
</organism>
<feature type="transmembrane region" description="Helical" evidence="1">
    <location>
        <begin position="62"/>
        <end position="86"/>
    </location>
</feature>
<evidence type="ECO:0000313" key="2">
    <source>
        <dbReference type="EMBL" id="GGH84879.1"/>
    </source>
</evidence>
<proteinExistence type="predicted"/>
<comment type="caution">
    <text evidence="2">The sequence shown here is derived from an EMBL/GenBank/DDBJ whole genome shotgun (WGS) entry which is preliminary data.</text>
</comment>
<keyword evidence="1" id="KW-1133">Transmembrane helix</keyword>
<keyword evidence="1" id="KW-0472">Membrane</keyword>